<proteinExistence type="predicted"/>
<evidence type="ECO:0000313" key="2">
    <source>
        <dbReference type="EMBL" id="MBN8251540.1"/>
    </source>
</evidence>
<organism evidence="2 3">
    <name type="scientific">Priestia flexa</name>
    <dbReference type="NCBI Taxonomy" id="86664"/>
    <lineage>
        <taxon>Bacteria</taxon>
        <taxon>Bacillati</taxon>
        <taxon>Bacillota</taxon>
        <taxon>Bacilli</taxon>
        <taxon>Bacillales</taxon>
        <taxon>Bacillaceae</taxon>
        <taxon>Priestia</taxon>
    </lineage>
</organism>
<dbReference type="Gene3D" id="3.90.660.50">
    <property type="match status" value="1"/>
</dbReference>
<dbReference type="AlphaFoldDB" id="A0A8I1SN05"/>
<feature type="domain" description="Amine oxidase" evidence="1">
    <location>
        <begin position="41"/>
        <end position="304"/>
    </location>
</feature>
<comment type="caution">
    <text evidence="2">The sequence shown here is derived from an EMBL/GenBank/DDBJ whole genome shotgun (WGS) entry which is preliminary data.</text>
</comment>
<evidence type="ECO:0000259" key="1">
    <source>
        <dbReference type="Pfam" id="PF01593"/>
    </source>
</evidence>
<sequence length="316" mass="35437">MLTVHPSLFMQGQMIMKRTLQGTLATALFAASLRNETLKSKSREGAFYVKGGLYQVAERLQTYIENHGGKAIKGREAVRIERKDNRWIIHDHRDNSYDAFHVVCNVPVQNLGTILDEDVYMKLTPKLRAKAKLPQWGTYTMYLAVKEEDLPNNLSLFQQILLSEQGDMTEGEHIFVSISHPNDEMRAPKGYRTITASTHIELNKWQTKEAYDAKKTVMETKMIEGIKTVIPHIESAIHQISGGPVAWERFTSRAQGGVGGFPQTLENALFNSLSHRSGVKGLWLCGDTIFPGAGTIGASVSGYHVFQSITEHKYTI</sequence>
<dbReference type="PANTHER" id="PTHR46313">
    <property type="match status" value="1"/>
</dbReference>
<dbReference type="Gene3D" id="3.50.50.60">
    <property type="entry name" value="FAD/NAD(P)-binding domain"/>
    <property type="match status" value="1"/>
</dbReference>
<dbReference type="PANTHER" id="PTHR46313:SF3">
    <property type="entry name" value="PROLYCOPENE ISOMERASE, CHLOROPLASTIC"/>
    <property type="match status" value="1"/>
</dbReference>
<dbReference type="InterPro" id="IPR045892">
    <property type="entry name" value="CrtISO-like"/>
</dbReference>
<name>A0A8I1SN05_9BACI</name>
<protein>
    <submittedName>
        <fullName evidence="2">FAD-dependent oxidoreductase</fullName>
    </submittedName>
</protein>
<evidence type="ECO:0000313" key="3">
    <source>
        <dbReference type="Proteomes" id="UP000664578"/>
    </source>
</evidence>
<dbReference type="Pfam" id="PF01593">
    <property type="entry name" value="Amino_oxidase"/>
    <property type="match status" value="1"/>
</dbReference>
<dbReference type="Proteomes" id="UP000664578">
    <property type="component" value="Unassembled WGS sequence"/>
</dbReference>
<dbReference type="InterPro" id="IPR002937">
    <property type="entry name" value="Amino_oxidase"/>
</dbReference>
<reference evidence="2" key="1">
    <citation type="submission" date="2020-12" db="EMBL/GenBank/DDBJ databases">
        <title>PHA producing bacteria isolated from mangrove.</title>
        <authorList>
            <person name="Zheng W."/>
            <person name="Yu S."/>
            <person name="Huang Y."/>
        </authorList>
    </citation>
    <scope>NUCLEOTIDE SEQUENCE</scope>
    <source>
        <strain evidence="2">GN22-4</strain>
    </source>
</reference>
<dbReference type="GO" id="GO:0016491">
    <property type="term" value="F:oxidoreductase activity"/>
    <property type="evidence" value="ECO:0007669"/>
    <property type="project" value="InterPro"/>
</dbReference>
<dbReference type="EMBL" id="JAEMWV010000003">
    <property type="protein sequence ID" value="MBN8251540.1"/>
    <property type="molecule type" value="Genomic_DNA"/>
</dbReference>
<gene>
    <name evidence="2" type="ORF">JF537_08115</name>
</gene>
<dbReference type="InterPro" id="IPR036188">
    <property type="entry name" value="FAD/NAD-bd_sf"/>
</dbReference>
<accession>A0A8I1SN05</accession>
<dbReference type="SUPFAM" id="SSF51905">
    <property type="entry name" value="FAD/NAD(P)-binding domain"/>
    <property type="match status" value="1"/>
</dbReference>
<dbReference type="GO" id="GO:0016116">
    <property type="term" value="P:carotenoid metabolic process"/>
    <property type="evidence" value="ECO:0007669"/>
    <property type="project" value="InterPro"/>
</dbReference>